<gene>
    <name evidence="2" type="ORF">IQ217_04605</name>
</gene>
<protein>
    <submittedName>
        <fullName evidence="2">Uncharacterized protein</fullName>
    </submittedName>
</protein>
<accession>A0ABR9VP53</accession>
<keyword evidence="3" id="KW-1185">Reference proteome</keyword>
<dbReference type="EMBL" id="JADEVV010000009">
    <property type="protein sequence ID" value="MBE9253153.1"/>
    <property type="molecule type" value="Genomic_DNA"/>
</dbReference>
<keyword evidence="1" id="KW-1133">Transmembrane helix</keyword>
<comment type="caution">
    <text evidence="2">The sequence shown here is derived from an EMBL/GenBank/DDBJ whole genome shotgun (WGS) entry which is preliminary data.</text>
</comment>
<dbReference type="RefSeq" id="WP_194019081.1">
    <property type="nucleotide sequence ID" value="NZ_JADEVV010000009.1"/>
</dbReference>
<organism evidence="2 3">
    <name type="scientific">Synechocystis salina LEGE 00031</name>
    <dbReference type="NCBI Taxonomy" id="1828736"/>
    <lineage>
        <taxon>Bacteria</taxon>
        <taxon>Bacillati</taxon>
        <taxon>Cyanobacteriota</taxon>
        <taxon>Cyanophyceae</taxon>
        <taxon>Synechococcales</taxon>
        <taxon>Merismopediaceae</taxon>
        <taxon>Synechocystis</taxon>
    </lineage>
</organism>
<keyword evidence="1" id="KW-0472">Membrane</keyword>
<evidence type="ECO:0000256" key="1">
    <source>
        <dbReference type="SAM" id="Phobius"/>
    </source>
</evidence>
<keyword evidence="1" id="KW-0812">Transmembrane</keyword>
<dbReference type="Proteomes" id="UP000658720">
    <property type="component" value="Unassembled WGS sequence"/>
</dbReference>
<reference evidence="2 3" key="1">
    <citation type="submission" date="2020-10" db="EMBL/GenBank/DDBJ databases">
        <authorList>
            <person name="Castelo-Branco R."/>
            <person name="Eusebio N."/>
            <person name="Adriana R."/>
            <person name="Vieira A."/>
            <person name="Brugerolle De Fraissinette N."/>
            <person name="Rezende De Castro R."/>
            <person name="Schneider M.P."/>
            <person name="Vasconcelos V."/>
            <person name="Leao P.N."/>
        </authorList>
    </citation>
    <scope>NUCLEOTIDE SEQUENCE [LARGE SCALE GENOMIC DNA]</scope>
    <source>
        <strain evidence="2 3">LEGE 00031</strain>
    </source>
</reference>
<proteinExistence type="predicted"/>
<evidence type="ECO:0000313" key="3">
    <source>
        <dbReference type="Proteomes" id="UP000658720"/>
    </source>
</evidence>
<sequence>MKKSTGRQVTRSKQELVIRSFFGLFFVALAIAILVLSTPANRMGSLFAAFIIGGLGIDELISLRLHRRSLLSRIGPLP</sequence>
<feature type="transmembrane region" description="Helical" evidence="1">
    <location>
        <begin position="21"/>
        <end position="40"/>
    </location>
</feature>
<feature type="transmembrane region" description="Helical" evidence="1">
    <location>
        <begin position="46"/>
        <end position="65"/>
    </location>
</feature>
<evidence type="ECO:0000313" key="2">
    <source>
        <dbReference type="EMBL" id="MBE9253153.1"/>
    </source>
</evidence>
<name>A0ABR9VP53_9SYNC</name>